<dbReference type="Pfam" id="PF11698">
    <property type="entry name" value="V-ATPase_H_C"/>
    <property type="match status" value="1"/>
</dbReference>
<sequence>MSLDNPRYLSELFLNIRGRSIAWDAHVRAGLITDSDVKKIKAIDKVLKEKQVSVVEKDVDGYAALVLGPEGALRKATDGKRMDVVAYMLVLMGDLLEGVPAFTDSLLSLPMPFAHLLSLLSHTDESTPLLSASVLTTLLTAYLKSSVKPSADARNALPKLYHFFAGLTKSSDGHLQDIAIQSYVSLLRSTFARAIFWDMEEETVAPIVRILETAAAGNGGGSDRVTGVTGGTGIVQGGVGLQLLYHVLLVIWELTFEELVAEGINPYVQYYILFECTTDRQWYILRKYDVIPPITEILRSSLKEKITRLALATLANLATESPSTNLPPLLLSNILPYLQQLSSRFTSASDPDLTADLSSLIEALDSFQSSQTTLSSYRLEIISGHLRWSPPHRNEGFWKRHAREIMDDTELVKALSRVLSGSTDKTVLAVAANDVGVLVREAPGGRKKWEEQGVKSRVMELMGDSDAEVRYEALKAVQGFLANAFS</sequence>
<dbReference type="Pfam" id="PF03224">
    <property type="entry name" value="V-ATPase_H_N"/>
    <property type="match status" value="2"/>
</dbReference>
<organism evidence="7 8">
    <name type="scientific">Tuber aestivum</name>
    <name type="common">summer truffle</name>
    <dbReference type="NCBI Taxonomy" id="59557"/>
    <lineage>
        <taxon>Eukaryota</taxon>
        <taxon>Fungi</taxon>
        <taxon>Dikarya</taxon>
        <taxon>Ascomycota</taxon>
        <taxon>Pezizomycotina</taxon>
        <taxon>Pezizomycetes</taxon>
        <taxon>Pezizales</taxon>
        <taxon>Tuberaceae</taxon>
        <taxon>Tuber</taxon>
    </lineage>
</organism>
<evidence type="ECO:0000256" key="4">
    <source>
        <dbReference type="ARBA" id="ARBA00023065"/>
    </source>
</evidence>
<dbReference type="InterPro" id="IPR004908">
    <property type="entry name" value="ATPase_V1-cplx_hsu"/>
</dbReference>
<evidence type="ECO:0000256" key="2">
    <source>
        <dbReference type="ARBA" id="ARBA00022448"/>
    </source>
</evidence>
<dbReference type="AlphaFoldDB" id="A0A292Q5L5"/>
<dbReference type="InterPro" id="IPR038497">
    <property type="entry name" value="ATPase_V1-cplx_hsu_C_sf"/>
</dbReference>
<keyword evidence="8" id="KW-1185">Reference proteome</keyword>
<dbReference type="SUPFAM" id="SSF48371">
    <property type="entry name" value="ARM repeat"/>
    <property type="match status" value="1"/>
</dbReference>
<dbReference type="GO" id="GO:0000221">
    <property type="term" value="C:vacuolar proton-transporting V-type ATPase, V1 domain"/>
    <property type="evidence" value="ECO:0007669"/>
    <property type="project" value="InterPro"/>
</dbReference>
<dbReference type="InterPro" id="IPR011987">
    <property type="entry name" value="ATPase_V1-cplx_hsu_C"/>
</dbReference>
<keyword evidence="3" id="KW-0375">Hydrogen ion transport</keyword>
<dbReference type="GO" id="GO:0000329">
    <property type="term" value="C:fungal-type vacuole membrane"/>
    <property type="evidence" value="ECO:0007669"/>
    <property type="project" value="TreeGrafter"/>
</dbReference>
<reference evidence="7" key="1">
    <citation type="submission" date="2015-10" db="EMBL/GenBank/DDBJ databases">
        <authorList>
            <person name="Regsiter A."/>
            <person name="william w."/>
        </authorList>
    </citation>
    <scope>NUCLEOTIDE SEQUENCE</scope>
    <source>
        <strain evidence="7">Montdore</strain>
    </source>
</reference>
<comment type="similarity">
    <text evidence="1">Belongs to the V-ATPase H subunit family.</text>
</comment>
<dbReference type="InterPro" id="IPR000225">
    <property type="entry name" value="Armadillo"/>
</dbReference>
<dbReference type="EMBL" id="LN890962">
    <property type="protein sequence ID" value="CUS14043.1"/>
    <property type="molecule type" value="Genomic_DNA"/>
</dbReference>
<protein>
    <recommendedName>
        <fullName evidence="6">ATPase V1 complex subunit H C-terminal domain-containing protein</fullName>
    </recommendedName>
</protein>
<feature type="repeat" description="ARM" evidence="5">
    <location>
        <begin position="289"/>
        <end position="318"/>
    </location>
</feature>
<dbReference type="InterPro" id="IPR011989">
    <property type="entry name" value="ARM-like"/>
</dbReference>
<evidence type="ECO:0000256" key="1">
    <source>
        <dbReference type="ARBA" id="ARBA00008613"/>
    </source>
</evidence>
<keyword evidence="2" id="KW-0813">Transport</keyword>
<dbReference type="GO" id="GO:0046961">
    <property type="term" value="F:proton-transporting ATPase activity, rotational mechanism"/>
    <property type="evidence" value="ECO:0007669"/>
    <property type="project" value="InterPro"/>
</dbReference>
<dbReference type="Proteomes" id="UP001412239">
    <property type="component" value="Unassembled WGS sequence"/>
</dbReference>
<dbReference type="PROSITE" id="PS50176">
    <property type="entry name" value="ARM_REPEAT"/>
    <property type="match status" value="1"/>
</dbReference>
<dbReference type="InterPro" id="IPR016024">
    <property type="entry name" value="ARM-type_fold"/>
</dbReference>
<feature type="domain" description="ATPase V1 complex subunit H C-terminal" evidence="6">
    <location>
        <begin position="371"/>
        <end position="485"/>
    </location>
</feature>
<dbReference type="PANTHER" id="PTHR10698:SF0">
    <property type="entry name" value="V-TYPE PROTON ATPASE SUBUNIT H"/>
    <property type="match status" value="1"/>
</dbReference>
<dbReference type="PANTHER" id="PTHR10698">
    <property type="entry name" value="V-TYPE PROTON ATPASE SUBUNIT H"/>
    <property type="match status" value="1"/>
</dbReference>
<proteinExistence type="inferred from homology"/>
<evidence type="ECO:0000313" key="7">
    <source>
        <dbReference type="EMBL" id="CUS14043.1"/>
    </source>
</evidence>
<name>A0A292Q5L5_9PEZI</name>
<accession>A0A292Q5L5</accession>
<evidence type="ECO:0000256" key="3">
    <source>
        <dbReference type="ARBA" id="ARBA00022781"/>
    </source>
</evidence>
<evidence type="ECO:0000259" key="6">
    <source>
        <dbReference type="Pfam" id="PF11698"/>
    </source>
</evidence>
<keyword evidence="4" id="KW-0406">Ion transport</keyword>
<evidence type="ECO:0000313" key="8">
    <source>
        <dbReference type="Proteomes" id="UP001412239"/>
    </source>
</evidence>
<evidence type="ECO:0000256" key="5">
    <source>
        <dbReference type="PROSITE-ProRule" id="PRU00259"/>
    </source>
</evidence>
<dbReference type="Gene3D" id="1.25.40.150">
    <property type="entry name" value="V-type ATPase, subunit H, C-terminal domain"/>
    <property type="match status" value="1"/>
</dbReference>
<dbReference type="Gene3D" id="1.25.10.10">
    <property type="entry name" value="Leucine-rich Repeat Variant"/>
    <property type="match status" value="1"/>
</dbReference>
<gene>
    <name evidence="7" type="ORF">GSTUAT00001773001</name>
</gene>